<reference evidence="2" key="1">
    <citation type="submission" date="2016-02" db="EMBL/GenBank/DDBJ databases">
        <authorList>
            <person name="Isern S."/>
            <person name="Barcellona C.M."/>
            <person name="Dozier K.D."/>
            <person name="Faust J.M."/>
            <person name="Fedrick A.J."/>
            <person name="Gagliardi L.E."/>
            <person name="Gatt S.M."/>
            <person name="Gleason P.S."/>
            <person name="Gomez E.A."/>
            <person name="Hoffman A.M."/>
            <person name="Jenkins M."/>
            <person name="Jones M.J."/>
            <person name="Lang J.F."/>
            <person name="Lequay S.M."/>
            <person name="Mars P.J."/>
            <person name="Mtchedlidze N."/>
            <person name="Osking Z.B."/>
            <person name="Paul L.M."/>
            <person name="Pica A.N."/>
            <person name="Robison M.D."/>
            <person name="Rodriguez D."/>
            <person name="Rosales K.A."/>
            <person name="Saravis L.E."/>
            <person name="Sisson B.M."/>
            <person name="Tan A.L."/>
            <person name="Voltaire R."/>
            <person name="Michael S.F."/>
            <person name="Warner M.H."/>
            <person name="Bradley K.W."/>
            <person name="Asai D.J."/>
            <person name="Bowman C.A."/>
            <person name="Russell D.A."/>
            <person name="Pope W.H."/>
            <person name="Jacobs-Sera D."/>
            <person name="Hendrix R.W."/>
            <person name="Hatfull G.F."/>
        </authorList>
    </citation>
    <scope>NUCLEOTIDE SEQUENCE [LARGE SCALE GENOMIC DNA]</scope>
</reference>
<protein>
    <submittedName>
        <fullName evidence="1">Uncharacterized protein</fullName>
    </submittedName>
</protein>
<proteinExistence type="predicted"/>
<name>A0A142F2M6_9CAUD</name>
<evidence type="ECO:0000313" key="1">
    <source>
        <dbReference type="EMBL" id="AMQ67033.1"/>
    </source>
</evidence>
<evidence type="ECO:0000313" key="2">
    <source>
        <dbReference type="Proteomes" id="UP000201826"/>
    </source>
</evidence>
<gene>
    <name evidence="1" type="primary">98</name>
    <name evidence="1" type="ORF">SEA_BIPPER_98</name>
</gene>
<dbReference type="RefSeq" id="YP_009303245.1">
    <property type="nucleotide sequence ID" value="NC_031253.1"/>
</dbReference>
<dbReference type="GeneID" id="29125819"/>
<dbReference type="Proteomes" id="UP000201826">
    <property type="component" value="Segment"/>
</dbReference>
<accession>A0A142F2M6</accession>
<sequence length="65" mass="7779">MMETQGWTALLARLTGKYGAAWWAMAYANNPFWRSWREQQPHNMQPIEMEACQHVLDNWPLEDNR</sequence>
<keyword evidence="2" id="KW-1185">Reference proteome</keyword>
<dbReference type="EMBL" id="KU728633">
    <property type="protein sequence ID" value="AMQ67033.1"/>
    <property type="molecule type" value="Genomic_DNA"/>
</dbReference>
<dbReference type="KEGG" id="vg:29125819"/>
<organism evidence="1 2">
    <name type="scientific">Mycobacterium phage Bipper</name>
    <dbReference type="NCBI Taxonomy" id="1805457"/>
    <lineage>
        <taxon>Viruses</taxon>
        <taxon>Duplodnaviria</taxon>
        <taxon>Heunggongvirae</taxon>
        <taxon>Uroviricota</taxon>
        <taxon>Caudoviricetes</taxon>
        <taxon>Bippervirus</taxon>
        <taxon>Bippervirus bipper</taxon>
    </lineage>
</organism>